<dbReference type="EMBL" id="JACJJQ010000053">
    <property type="protein sequence ID" value="MBM6754797.1"/>
    <property type="molecule type" value="Genomic_DNA"/>
</dbReference>
<keyword evidence="2" id="KW-1185">Reference proteome</keyword>
<gene>
    <name evidence="1" type="ORF">H5993_08510</name>
</gene>
<name>A0ABS2EQM3_9LACO</name>
<protein>
    <submittedName>
        <fullName evidence="1">Uncharacterized protein</fullName>
    </submittedName>
</protein>
<accession>A0ABS2EQM3</accession>
<evidence type="ECO:0000313" key="1">
    <source>
        <dbReference type="EMBL" id="MBM6754797.1"/>
    </source>
</evidence>
<proteinExistence type="predicted"/>
<organism evidence="1 2">
    <name type="scientific">Limosilactobacillus alvi</name>
    <dbReference type="NCBI Taxonomy" id="990412"/>
    <lineage>
        <taxon>Bacteria</taxon>
        <taxon>Bacillati</taxon>
        <taxon>Bacillota</taxon>
        <taxon>Bacilli</taxon>
        <taxon>Lactobacillales</taxon>
        <taxon>Lactobacillaceae</taxon>
        <taxon>Limosilactobacillus</taxon>
    </lineage>
</organism>
<evidence type="ECO:0000313" key="2">
    <source>
        <dbReference type="Proteomes" id="UP000776629"/>
    </source>
</evidence>
<comment type="caution">
    <text evidence="1">The sequence shown here is derived from an EMBL/GenBank/DDBJ whole genome shotgun (WGS) entry which is preliminary data.</text>
</comment>
<dbReference type="Proteomes" id="UP000776629">
    <property type="component" value="Unassembled WGS sequence"/>
</dbReference>
<sequence>MKKTIKFYDDETAHRVAQHFFDTEYEDPGIEKWSGFLLSDHTAKLNQQETNDDDLHFSKPEK</sequence>
<reference evidence="1 2" key="1">
    <citation type="journal article" date="2021" name="Sci. Rep.">
        <title>The distribution of antibiotic resistance genes in chicken gut microbiota commensals.</title>
        <authorList>
            <person name="Juricova H."/>
            <person name="Matiasovicova J."/>
            <person name="Kubasova T."/>
            <person name="Cejkova D."/>
            <person name="Rychlik I."/>
        </authorList>
    </citation>
    <scope>NUCLEOTIDE SEQUENCE [LARGE SCALE GENOMIC DNA]</scope>
    <source>
        <strain evidence="1 2">An810</strain>
    </source>
</reference>
<dbReference type="RefSeq" id="WP_204777034.1">
    <property type="nucleotide sequence ID" value="NZ_JACJJQ010000053.1"/>
</dbReference>